<accession>A0A6I3ISJ8</accession>
<dbReference type="EMBL" id="WLVL01000023">
    <property type="protein sequence ID" value="MTB71649.1"/>
    <property type="molecule type" value="Genomic_DNA"/>
</dbReference>
<organism evidence="2 3">
    <name type="scientific">Arsenicicoccus cauae</name>
    <dbReference type="NCBI Taxonomy" id="2663847"/>
    <lineage>
        <taxon>Bacteria</taxon>
        <taxon>Bacillati</taxon>
        <taxon>Actinomycetota</taxon>
        <taxon>Actinomycetes</taxon>
        <taxon>Micrococcales</taxon>
        <taxon>Intrasporangiaceae</taxon>
        <taxon>Arsenicicoccus</taxon>
    </lineage>
</organism>
<comment type="caution">
    <text evidence="2">The sequence shown here is derived from an EMBL/GenBank/DDBJ whole genome shotgun (WGS) entry which is preliminary data.</text>
</comment>
<reference evidence="2 3" key="1">
    <citation type="submission" date="2019-11" db="EMBL/GenBank/DDBJ databases">
        <title>Whole genome sequencing identifies a novel species of the genus Arsenicicoccus isolated from human blood.</title>
        <authorList>
            <person name="Jeong J.H."/>
            <person name="Kweon O.J."/>
            <person name="Kim H.R."/>
            <person name="Kim T.-H."/>
            <person name="Ha S.-M."/>
            <person name="Lee M.-K."/>
        </authorList>
    </citation>
    <scope>NUCLEOTIDE SEQUENCE [LARGE SCALE GENOMIC DNA]</scope>
    <source>
        <strain evidence="2 3">MKL-02</strain>
    </source>
</reference>
<sequence>MRERLAAGRWARAVKPQSLQRVADAADLGGAAFVSYRAGAFVNDRADRDPYGPRRWPGSPGPGPRRGPAGAALRRSAAPP</sequence>
<dbReference type="Proteomes" id="UP000431092">
    <property type="component" value="Unassembled WGS sequence"/>
</dbReference>
<evidence type="ECO:0000313" key="3">
    <source>
        <dbReference type="Proteomes" id="UP000431092"/>
    </source>
</evidence>
<keyword evidence="3" id="KW-1185">Reference proteome</keyword>
<feature type="compositionally biased region" description="Low complexity" evidence="1">
    <location>
        <begin position="66"/>
        <end position="80"/>
    </location>
</feature>
<evidence type="ECO:0000313" key="2">
    <source>
        <dbReference type="EMBL" id="MTB71649.1"/>
    </source>
</evidence>
<feature type="region of interest" description="Disordered" evidence="1">
    <location>
        <begin position="44"/>
        <end position="80"/>
    </location>
</feature>
<dbReference type="RefSeq" id="WP_154592972.1">
    <property type="nucleotide sequence ID" value="NZ_WLVL01000023.1"/>
</dbReference>
<gene>
    <name evidence="2" type="ORF">GGG17_06635</name>
</gene>
<proteinExistence type="predicted"/>
<name>A0A6I3ISJ8_9MICO</name>
<evidence type="ECO:0000256" key="1">
    <source>
        <dbReference type="SAM" id="MobiDB-lite"/>
    </source>
</evidence>
<dbReference type="AlphaFoldDB" id="A0A6I3ISJ8"/>
<protein>
    <submittedName>
        <fullName evidence="2">Uncharacterized protein</fullName>
    </submittedName>
</protein>